<sequence>MPRYQHSLSDGSSFCAELVGYIDAHDVVVGSFGYDSFYEPYLLELKGEQTEK</sequence>
<evidence type="ECO:0000313" key="1">
    <source>
        <dbReference type="EMBL" id="UXP31270.1"/>
    </source>
</evidence>
<organism evidence="1 2">
    <name type="scientific">Reichenbachiella agarivorans</name>
    <dbReference type="NCBI Taxonomy" id="2979464"/>
    <lineage>
        <taxon>Bacteria</taxon>
        <taxon>Pseudomonadati</taxon>
        <taxon>Bacteroidota</taxon>
        <taxon>Cytophagia</taxon>
        <taxon>Cytophagales</taxon>
        <taxon>Reichenbachiellaceae</taxon>
        <taxon>Reichenbachiella</taxon>
    </lineage>
</organism>
<gene>
    <name evidence="1" type="ORF">N6H18_13015</name>
</gene>
<proteinExistence type="predicted"/>
<reference evidence="1" key="1">
    <citation type="submission" date="2022-09" db="EMBL/GenBank/DDBJ databases">
        <title>Comparative genomics and taxonomic characterization of three novel marine species of genus Reichenbachiella exhibiting antioxidant and polysaccharide degradation activities.</title>
        <authorList>
            <person name="Muhammad N."/>
            <person name="Lee Y.-J."/>
            <person name="Ko J."/>
            <person name="Kim S.-G."/>
        </authorList>
    </citation>
    <scope>NUCLEOTIDE SEQUENCE</scope>
    <source>
        <strain evidence="1">BKB1-1</strain>
    </source>
</reference>
<accession>A0ABY6CMH5</accession>
<dbReference type="RefSeq" id="WP_262308710.1">
    <property type="nucleotide sequence ID" value="NZ_CP106679.1"/>
</dbReference>
<name>A0ABY6CMH5_9BACT</name>
<keyword evidence="2" id="KW-1185">Reference proteome</keyword>
<protein>
    <submittedName>
        <fullName evidence="1">Uncharacterized protein</fullName>
    </submittedName>
</protein>
<evidence type="ECO:0000313" key="2">
    <source>
        <dbReference type="Proteomes" id="UP001065174"/>
    </source>
</evidence>
<dbReference type="Proteomes" id="UP001065174">
    <property type="component" value="Chromosome"/>
</dbReference>
<dbReference type="EMBL" id="CP106679">
    <property type="protein sequence ID" value="UXP31270.1"/>
    <property type="molecule type" value="Genomic_DNA"/>
</dbReference>